<dbReference type="EMBL" id="LT828648">
    <property type="protein sequence ID" value="SLM49062.1"/>
    <property type="molecule type" value="Genomic_DNA"/>
</dbReference>
<dbReference type="Proteomes" id="UP000192042">
    <property type="component" value="Chromosome I"/>
</dbReference>
<keyword evidence="2" id="KW-1185">Reference proteome</keyword>
<protein>
    <submittedName>
        <fullName evidence="1">Uncharacterized protein</fullName>
    </submittedName>
</protein>
<evidence type="ECO:0000313" key="1">
    <source>
        <dbReference type="EMBL" id="SLM49062.1"/>
    </source>
</evidence>
<gene>
    <name evidence="1" type="ORF">NSJP_2895</name>
</gene>
<accession>A0A1W1I7R2</accession>
<name>A0A1W1I7R2_9BACT</name>
<evidence type="ECO:0000313" key="2">
    <source>
        <dbReference type="Proteomes" id="UP000192042"/>
    </source>
</evidence>
<reference evidence="1 2" key="1">
    <citation type="submission" date="2017-03" db="EMBL/GenBank/DDBJ databases">
        <authorList>
            <person name="Afonso C.L."/>
            <person name="Miller P.J."/>
            <person name="Scott M.A."/>
            <person name="Spackman E."/>
            <person name="Goraichik I."/>
            <person name="Dimitrov K.M."/>
            <person name="Suarez D.L."/>
            <person name="Swayne D.E."/>
        </authorList>
    </citation>
    <scope>NUCLEOTIDE SEQUENCE [LARGE SCALE GENOMIC DNA]</scope>
    <source>
        <strain evidence="1">Genome sequencing of Nitrospira japonica strain NJ11</strain>
    </source>
</reference>
<dbReference type="AlphaFoldDB" id="A0A1W1I7R2"/>
<proteinExistence type="predicted"/>
<sequence length="42" mass="4794">MSALVHVKLSLHKWYTPAQQASDLLDHRLTGIDREQRHIASA</sequence>
<dbReference type="KEGG" id="nja:NSJP_2895"/>
<organism evidence="1 2">
    <name type="scientific">Nitrospira japonica</name>
    <dbReference type="NCBI Taxonomy" id="1325564"/>
    <lineage>
        <taxon>Bacteria</taxon>
        <taxon>Pseudomonadati</taxon>
        <taxon>Nitrospirota</taxon>
        <taxon>Nitrospiria</taxon>
        <taxon>Nitrospirales</taxon>
        <taxon>Nitrospiraceae</taxon>
        <taxon>Nitrospira</taxon>
    </lineage>
</organism>